<comment type="caution">
    <text evidence="2">The sequence shown here is derived from an EMBL/GenBank/DDBJ whole genome shotgun (WGS) entry which is preliminary data.</text>
</comment>
<protein>
    <submittedName>
        <fullName evidence="2">Uncharacterized protein</fullName>
    </submittedName>
</protein>
<dbReference type="EMBL" id="JBBNAG010000005">
    <property type="protein sequence ID" value="KAK9133057.1"/>
    <property type="molecule type" value="Genomic_DNA"/>
</dbReference>
<organism evidence="2 3">
    <name type="scientific">Stephania cephalantha</name>
    <dbReference type="NCBI Taxonomy" id="152367"/>
    <lineage>
        <taxon>Eukaryota</taxon>
        <taxon>Viridiplantae</taxon>
        <taxon>Streptophyta</taxon>
        <taxon>Embryophyta</taxon>
        <taxon>Tracheophyta</taxon>
        <taxon>Spermatophyta</taxon>
        <taxon>Magnoliopsida</taxon>
        <taxon>Ranunculales</taxon>
        <taxon>Menispermaceae</taxon>
        <taxon>Menispermoideae</taxon>
        <taxon>Cissampelideae</taxon>
        <taxon>Stephania</taxon>
    </lineage>
</organism>
<sequence length="150" mass="17557">MRNFFYSKNKQVSSKGECCKLDDPSTKLMNDHIWGLQKVEAPSHHPAGPYMDSARDRHPLHFYDVTPIHEKKKKRRERKRKERGKERKKKGIREVREWRSAGAEEIGGASGTSERRLPRQAWWSVDRKQIAATWRPRTATRHLRAAAADD</sequence>
<evidence type="ECO:0000313" key="3">
    <source>
        <dbReference type="Proteomes" id="UP001419268"/>
    </source>
</evidence>
<feature type="compositionally biased region" description="Basic residues" evidence="1">
    <location>
        <begin position="70"/>
        <end position="91"/>
    </location>
</feature>
<dbReference type="Proteomes" id="UP001419268">
    <property type="component" value="Unassembled WGS sequence"/>
</dbReference>
<name>A0AAP0P6L7_9MAGN</name>
<accession>A0AAP0P6L7</accession>
<feature type="region of interest" description="Disordered" evidence="1">
    <location>
        <begin position="61"/>
        <end position="120"/>
    </location>
</feature>
<keyword evidence="3" id="KW-1185">Reference proteome</keyword>
<dbReference type="AlphaFoldDB" id="A0AAP0P6L7"/>
<evidence type="ECO:0000256" key="1">
    <source>
        <dbReference type="SAM" id="MobiDB-lite"/>
    </source>
</evidence>
<reference evidence="2 3" key="1">
    <citation type="submission" date="2024-01" db="EMBL/GenBank/DDBJ databases">
        <title>Genome assemblies of Stephania.</title>
        <authorList>
            <person name="Yang L."/>
        </authorList>
    </citation>
    <scope>NUCLEOTIDE SEQUENCE [LARGE SCALE GENOMIC DNA]</scope>
    <source>
        <strain evidence="2">JXDWG</strain>
        <tissue evidence="2">Leaf</tissue>
    </source>
</reference>
<gene>
    <name evidence="2" type="ORF">Scep_012585</name>
</gene>
<proteinExistence type="predicted"/>
<evidence type="ECO:0000313" key="2">
    <source>
        <dbReference type="EMBL" id="KAK9133057.1"/>
    </source>
</evidence>